<dbReference type="Gene3D" id="1.10.510.10">
    <property type="entry name" value="Transferase(Phosphotransferase) domain 1"/>
    <property type="match status" value="1"/>
</dbReference>
<keyword evidence="5 6" id="KW-0067">ATP-binding</keyword>
<evidence type="ECO:0000256" key="2">
    <source>
        <dbReference type="ARBA" id="ARBA00022679"/>
    </source>
</evidence>
<dbReference type="PANTHER" id="PTHR47989">
    <property type="entry name" value="OS01G0750732 PROTEIN"/>
    <property type="match status" value="1"/>
</dbReference>
<dbReference type="EMBL" id="CM018038">
    <property type="protein sequence ID" value="KAA8538152.1"/>
    <property type="molecule type" value="Genomic_DNA"/>
</dbReference>
<dbReference type="Gene3D" id="3.30.200.20">
    <property type="entry name" value="Phosphorylase Kinase, domain 1"/>
    <property type="match status" value="1"/>
</dbReference>
<dbReference type="PROSITE" id="PS00108">
    <property type="entry name" value="PROTEIN_KINASE_ST"/>
    <property type="match status" value="1"/>
</dbReference>
<dbReference type="PROSITE" id="PS00107">
    <property type="entry name" value="PROTEIN_KINASE_ATP"/>
    <property type="match status" value="1"/>
</dbReference>
<proteinExistence type="inferred from homology"/>
<feature type="domain" description="Protein kinase" evidence="8">
    <location>
        <begin position="54"/>
        <end position="333"/>
    </location>
</feature>
<keyword evidence="2" id="KW-0808">Transferase</keyword>
<dbReference type="InterPro" id="IPR000719">
    <property type="entry name" value="Prot_kinase_dom"/>
</dbReference>
<evidence type="ECO:0000256" key="6">
    <source>
        <dbReference type="PROSITE-ProRule" id="PRU10141"/>
    </source>
</evidence>
<dbReference type="Pfam" id="PF07714">
    <property type="entry name" value="PK_Tyr_Ser-Thr"/>
    <property type="match status" value="1"/>
</dbReference>
<gene>
    <name evidence="9" type="ORF">F0562_027760</name>
</gene>
<evidence type="ECO:0000256" key="7">
    <source>
        <dbReference type="RuleBase" id="RU000304"/>
    </source>
</evidence>
<dbReference type="GO" id="GO:0005524">
    <property type="term" value="F:ATP binding"/>
    <property type="evidence" value="ECO:0007669"/>
    <property type="project" value="UniProtKB-UniRule"/>
</dbReference>
<dbReference type="InterPro" id="IPR011009">
    <property type="entry name" value="Kinase-like_dom_sf"/>
</dbReference>
<evidence type="ECO:0000313" key="10">
    <source>
        <dbReference type="Proteomes" id="UP000325577"/>
    </source>
</evidence>
<sequence>MGYLSCNAESAIATCDPYSWDLSHLTKKHKKNRNKPFKIREFSYLDLESATNGFSADSFLGKGSHGFVYKASLDDGKLIAAVKKTTTISNPSNSNINNCNNIPAENEIEILSKIQNPGLVNMLGFAVDSQERKLIVVEFMHNGSLYDLLHSDGRPPGWARRIRFALQIAKTVQHLHASNPPVIHRDIKSSNVLIDGNRKARLGDFGLALRGHVEDVRVKCTPPAGTLGYLDPGYLAPGDISTKSDVFSFGILLLEIISGRNAIDMNYSPPSVVDWAAPLIRGCDFAAICDPRIGPPDDPLVIRQLAVLAARCVRSTAEKRPALSDVVDCLRVVNKRMASPICVGCVGKSSQSIKYEPLDDITEIIKISSDGSRRKRKVSSVAGVELGSEAIGESKVRVPGSKSIGSISEIKTAPSDSNFGGNQHPQFKRRLGLIVKLPTIELNGTYL</sequence>
<evidence type="ECO:0000256" key="1">
    <source>
        <dbReference type="ARBA" id="ARBA00022527"/>
    </source>
</evidence>
<evidence type="ECO:0000259" key="8">
    <source>
        <dbReference type="PROSITE" id="PS50011"/>
    </source>
</evidence>
<keyword evidence="10" id="KW-1185">Reference proteome</keyword>
<evidence type="ECO:0000256" key="4">
    <source>
        <dbReference type="ARBA" id="ARBA00022777"/>
    </source>
</evidence>
<evidence type="ECO:0000256" key="3">
    <source>
        <dbReference type="ARBA" id="ARBA00022741"/>
    </source>
</evidence>
<dbReference type="SUPFAM" id="SSF56112">
    <property type="entry name" value="Protein kinase-like (PK-like)"/>
    <property type="match status" value="1"/>
</dbReference>
<dbReference type="SMART" id="SM00220">
    <property type="entry name" value="S_TKc"/>
    <property type="match status" value="1"/>
</dbReference>
<evidence type="ECO:0000313" key="9">
    <source>
        <dbReference type="EMBL" id="KAA8538152.1"/>
    </source>
</evidence>
<dbReference type="PANTHER" id="PTHR47989:SF5">
    <property type="entry name" value="PROTEIN KINASE DOMAIN-CONTAINING PROTEIN"/>
    <property type="match status" value="1"/>
</dbReference>
<keyword evidence="1 7" id="KW-0723">Serine/threonine-protein kinase</keyword>
<feature type="binding site" evidence="6">
    <location>
        <position position="84"/>
    </location>
    <ligand>
        <name>ATP</name>
        <dbReference type="ChEBI" id="CHEBI:30616"/>
    </ligand>
</feature>
<keyword evidence="3 6" id="KW-0547">Nucleotide-binding</keyword>
<protein>
    <recommendedName>
        <fullName evidence="8">Protein kinase domain-containing protein</fullName>
    </recommendedName>
</protein>
<comment type="similarity">
    <text evidence="7">Belongs to the protein kinase superfamily.</text>
</comment>
<dbReference type="AlphaFoldDB" id="A0A5J5B8C7"/>
<dbReference type="OrthoDB" id="4062651at2759"/>
<evidence type="ECO:0000256" key="5">
    <source>
        <dbReference type="ARBA" id="ARBA00022840"/>
    </source>
</evidence>
<organism evidence="9 10">
    <name type="scientific">Nyssa sinensis</name>
    <dbReference type="NCBI Taxonomy" id="561372"/>
    <lineage>
        <taxon>Eukaryota</taxon>
        <taxon>Viridiplantae</taxon>
        <taxon>Streptophyta</taxon>
        <taxon>Embryophyta</taxon>
        <taxon>Tracheophyta</taxon>
        <taxon>Spermatophyta</taxon>
        <taxon>Magnoliopsida</taxon>
        <taxon>eudicotyledons</taxon>
        <taxon>Gunneridae</taxon>
        <taxon>Pentapetalae</taxon>
        <taxon>asterids</taxon>
        <taxon>Cornales</taxon>
        <taxon>Nyssaceae</taxon>
        <taxon>Nyssa</taxon>
    </lineage>
</organism>
<accession>A0A5J5B8C7</accession>
<name>A0A5J5B8C7_9ASTE</name>
<dbReference type="Proteomes" id="UP000325577">
    <property type="component" value="Linkage Group LG15"/>
</dbReference>
<dbReference type="InterPro" id="IPR017441">
    <property type="entry name" value="Protein_kinase_ATP_BS"/>
</dbReference>
<dbReference type="InterPro" id="IPR001245">
    <property type="entry name" value="Ser-Thr/Tyr_kinase_cat_dom"/>
</dbReference>
<dbReference type="GO" id="GO:0004674">
    <property type="term" value="F:protein serine/threonine kinase activity"/>
    <property type="evidence" value="ECO:0007669"/>
    <property type="project" value="UniProtKB-KW"/>
</dbReference>
<dbReference type="PROSITE" id="PS50011">
    <property type="entry name" value="PROTEIN_KINASE_DOM"/>
    <property type="match status" value="1"/>
</dbReference>
<dbReference type="InterPro" id="IPR008271">
    <property type="entry name" value="Ser/Thr_kinase_AS"/>
</dbReference>
<dbReference type="FunFam" id="1.10.510.10:FF:000540">
    <property type="entry name" value="Serine/threonine-protein kinase-like protein"/>
    <property type="match status" value="1"/>
</dbReference>
<keyword evidence="4" id="KW-0418">Kinase</keyword>
<reference evidence="9 10" key="1">
    <citation type="submission" date="2019-09" db="EMBL/GenBank/DDBJ databases">
        <title>A chromosome-level genome assembly of the Chinese tupelo Nyssa sinensis.</title>
        <authorList>
            <person name="Yang X."/>
            <person name="Kang M."/>
            <person name="Yang Y."/>
            <person name="Xiong H."/>
            <person name="Wang M."/>
            <person name="Zhang Z."/>
            <person name="Wang Z."/>
            <person name="Wu H."/>
            <person name="Ma T."/>
            <person name="Liu J."/>
            <person name="Xi Z."/>
        </authorList>
    </citation>
    <scope>NUCLEOTIDE SEQUENCE [LARGE SCALE GENOMIC DNA]</scope>
    <source>
        <strain evidence="9">J267</strain>
        <tissue evidence="9">Leaf</tissue>
    </source>
</reference>